<dbReference type="InterPro" id="IPR014819">
    <property type="entry name" value="PriCT_2"/>
</dbReference>
<dbReference type="AlphaFoldDB" id="A0A9Q4ANZ1"/>
<comment type="caution">
    <text evidence="2">The sequence shown here is derived from an EMBL/GenBank/DDBJ whole genome shotgun (WGS) entry which is preliminary data.</text>
</comment>
<evidence type="ECO:0000259" key="1">
    <source>
        <dbReference type="SMART" id="SM00943"/>
    </source>
</evidence>
<gene>
    <name evidence="2" type="ORF">NF348_08005</name>
</gene>
<dbReference type="InterPro" id="IPR015330">
    <property type="entry name" value="DNA_primase/pol_bifunc_N"/>
</dbReference>
<dbReference type="SUPFAM" id="SSF52540">
    <property type="entry name" value="P-loop containing nucleoside triphosphate hydrolases"/>
    <property type="match status" value="1"/>
</dbReference>
<dbReference type="Proteomes" id="UP001060275">
    <property type="component" value="Unassembled WGS sequence"/>
</dbReference>
<dbReference type="InterPro" id="IPR027417">
    <property type="entry name" value="P-loop_NTPase"/>
</dbReference>
<dbReference type="Pfam" id="PF19263">
    <property type="entry name" value="DUF5906"/>
    <property type="match status" value="1"/>
</dbReference>
<dbReference type="EMBL" id="JAMWDU010000003">
    <property type="protein sequence ID" value="MCP8887043.1"/>
    <property type="molecule type" value="Genomic_DNA"/>
</dbReference>
<proteinExistence type="predicted"/>
<name>A0A9Q4ANZ1_9HYPH</name>
<sequence>MSPLETKSGRAAVIDAPASRLLEKDGAEFKRDVGFKDAAPSVAATPLLLDLIPLHRRDAVDAKGRPIGKAPLHSGWRREMPLTETEAAAHIARGMNLGARIRDDQLVIDADPRNYPPGDNPLARLIADMGLPHGPTVETGGGGFHLYMRKPADMRVRDALPELYPGIEFKTVGRQVVVPPSVHPNGQRYDWDPLFGTDMAVPNVPDALLALLRRPPTVSVAVDGAMTSEQLSKLLEGLDARDFGSNDLWLPIAMACHHATGGDGIDAFLDWCATDPDYSDRLNTARARWESFGTDRPESVTRLTLYKALHEAGRGDLVEAIERSDPLDDFPVEETDAPEPRERDLIEQMNERFCVVLNGGKFAVFMEDEDGIFDPPRRVWTKMSRADFLHFHEDERVKAMGSRREVSVAELWLASPRRRKYPGIVLDPEGRDRGKLNLWRGWAVEPKPGNWSIMRELIEQVLCSGDRASSDYVLRWMAFMFQHPGTSPEAAITFRGREGTGKGTLGRALMQITGTHGLTVSSPAQFAGRFNAHLRTVAFLFADEAFWPGHKEAEGVLKQLVTEPVIAFEGKGADIVPGRNLIHLMMASNNEWVIPAGLDARRFAVFDVSDARRNDKAFFGALNAQMAAGGLAAMLRDLLAMDIEGWHPSRGIPKTQALAEQKALSLDPASKWWMALLDRGSLPVTELIAWDQGPVEIDPVSKGELLEDYDRFLKTNRVFSAKASHRALATAGRSLGLQTGKTKTGDRAWTLPPLAEARRLFEERLGASSMFD</sequence>
<feature type="domain" description="DNA primase/polymerase bifunctional N-terminal" evidence="1">
    <location>
        <begin position="43"/>
        <end position="208"/>
    </location>
</feature>
<dbReference type="Pfam" id="PF08707">
    <property type="entry name" value="PriCT_2"/>
    <property type="match status" value="1"/>
</dbReference>
<evidence type="ECO:0000313" key="2">
    <source>
        <dbReference type="EMBL" id="MCP8887043.1"/>
    </source>
</evidence>
<dbReference type="SMART" id="SM00943">
    <property type="entry name" value="Prim-Pol"/>
    <property type="match status" value="1"/>
</dbReference>
<reference evidence="2" key="1">
    <citation type="submission" date="2022-06" db="EMBL/GenBank/DDBJ databases">
        <title>Devosia sp. XJ19-45 genome assembly.</title>
        <authorList>
            <person name="Li B."/>
            <person name="Cai M."/>
            <person name="Nie G."/>
            <person name="Li W."/>
        </authorList>
    </citation>
    <scope>NUCLEOTIDE SEQUENCE</scope>
    <source>
        <strain evidence="2">XJ19-45</strain>
    </source>
</reference>
<dbReference type="RefSeq" id="WP_254674128.1">
    <property type="nucleotide sequence ID" value="NZ_JAMWDU010000003.1"/>
</dbReference>
<dbReference type="CDD" id="cd04859">
    <property type="entry name" value="Prim_Pol"/>
    <property type="match status" value="1"/>
</dbReference>
<protein>
    <submittedName>
        <fullName evidence="2">Bifunctional DNA primase/polymerase</fullName>
    </submittedName>
</protein>
<dbReference type="Pfam" id="PF09250">
    <property type="entry name" value="Prim-Pol"/>
    <property type="match status" value="1"/>
</dbReference>
<accession>A0A9Q4ANZ1</accession>
<dbReference type="GO" id="GO:0016817">
    <property type="term" value="F:hydrolase activity, acting on acid anhydrides"/>
    <property type="evidence" value="ECO:0007669"/>
    <property type="project" value="InterPro"/>
</dbReference>
<organism evidence="2 3">
    <name type="scientific">Devosia ureilytica</name>
    <dbReference type="NCBI Taxonomy" id="2952754"/>
    <lineage>
        <taxon>Bacteria</taxon>
        <taxon>Pseudomonadati</taxon>
        <taxon>Pseudomonadota</taxon>
        <taxon>Alphaproteobacteria</taxon>
        <taxon>Hyphomicrobiales</taxon>
        <taxon>Devosiaceae</taxon>
        <taxon>Devosia</taxon>
    </lineage>
</organism>
<dbReference type="SUPFAM" id="SSF56747">
    <property type="entry name" value="Prim-pol domain"/>
    <property type="match status" value="1"/>
</dbReference>
<dbReference type="InterPro" id="IPR045455">
    <property type="entry name" value="NrS-1_pol-like_helicase"/>
</dbReference>
<evidence type="ECO:0000313" key="3">
    <source>
        <dbReference type="Proteomes" id="UP001060275"/>
    </source>
</evidence>
<keyword evidence="3" id="KW-1185">Reference proteome</keyword>